<dbReference type="InterPro" id="IPR036890">
    <property type="entry name" value="HATPase_C_sf"/>
</dbReference>
<evidence type="ECO:0000256" key="14">
    <source>
        <dbReference type="ARBA" id="ARBA00023136"/>
    </source>
</evidence>
<feature type="domain" description="Histidine kinase" evidence="22">
    <location>
        <begin position="115"/>
        <end position="336"/>
    </location>
</feature>
<comment type="subunit">
    <text evidence="15">At low DSF concentrations, interacts with RpfF.</text>
</comment>
<dbReference type="FunFam" id="3.30.565.10:FF:000010">
    <property type="entry name" value="Sensor histidine kinase RcsC"/>
    <property type="match status" value="1"/>
</dbReference>
<accession>E6WPK2</accession>
<dbReference type="PRINTS" id="PR00344">
    <property type="entry name" value="BCTRLSENSOR"/>
</dbReference>
<dbReference type="GO" id="GO:0000155">
    <property type="term" value="F:phosphorelay sensor kinase activity"/>
    <property type="evidence" value="ECO:0007669"/>
    <property type="project" value="InterPro"/>
</dbReference>
<dbReference type="RefSeq" id="WP_013534076.1">
    <property type="nucleotide sequence ID" value="NC_014924.1"/>
</dbReference>
<dbReference type="SMART" id="SM00388">
    <property type="entry name" value="HisKA"/>
    <property type="match status" value="1"/>
</dbReference>
<dbReference type="Gene3D" id="3.40.50.2300">
    <property type="match status" value="1"/>
</dbReference>
<feature type="modified residue" description="4-aspartylphosphate" evidence="18">
    <location>
        <position position="410"/>
    </location>
</feature>
<dbReference type="SMART" id="SM00073">
    <property type="entry name" value="HPT"/>
    <property type="match status" value="1"/>
</dbReference>
<evidence type="ECO:0000256" key="15">
    <source>
        <dbReference type="ARBA" id="ARBA00064003"/>
    </source>
</evidence>
<dbReference type="GO" id="GO:0005886">
    <property type="term" value="C:plasma membrane"/>
    <property type="evidence" value="ECO:0007669"/>
    <property type="project" value="UniProtKB-SubCell"/>
</dbReference>
<dbReference type="Pfam" id="PF01627">
    <property type="entry name" value="Hpt"/>
    <property type="match status" value="1"/>
</dbReference>
<dbReference type="Gene3D" id="1.20.120.160">
    <property type="entry name" value="HPT domain"/>
    <property type="match status" value="1"/>
</dbReference>
<proteinExistence type="predicted"/>
<comment type="catalytic activity">
    <reaction evidence="1">
        <text>ATP + protein L-histidine = ADP + protein N-phospho-L-histidine.</text>
        <dbReference type="EC" id="2.7.13.3"/>
    </reaction>
</comment>
<dbReference type="Pfam" id="PF00072">
    <property type="entry name" value="Response_reg"/>
    <property type="match status" value="1"/>
</dbReference>
<dbReference type="InterPro" id="IPR008207">
    <property type="entry name" value="Sig_transdc_His_kin_Hpt_dom"/>
</dbReference>
<evidence type="ECO:0000256" key="12">
    <source>
        <dbReference type="ARBA" id="ARBA00023012"/>
    </source>
</evidence>
<evidence type="ECO:0000259" key="23">
    <source>
        <dbReference type="PROSITE" id="PS50110"/>
    </source>
</evidence>
<keyword evidence="13" id="KW-0843">Virulence</keyword>
<dbReference type="EC" id="2.7.13.3" evidence="3"/>
<organism evidence="25 26">
    <name type="scientific">Pseudoxanthomonas suwonensis (strain 11-1)</name>
    <dbReference type="NCBI Taxonomy" id="743721"/>
    <lineage>
        <taxon>Bacteria</taxon>
        <taxon>Pseudomonadati</taxon>
        <taxon>Pseudomonadota</taxon>
        <taxon>Gammaproteobacteria</taxon>
        <taxon>Lysobacterales</taxon>
        <taxon>Lysobacteraceae</taxon>
        <taxon>Pseudoxanthomonas</taxon>
    </lineage>
</organism>
<gene>
    <name evidence="25" type="ordered locus">Psesu_0386</name>
</gene>
<evidence type="ECO:0000256" key="16">
    <source>
        <dbReference type="ARBA" id="ARBA00068150"/>
    </source>
</evidence>
<dbReference type="InterPro" id="IPR003594">
    <property type="entry name" value="HATPase_dom"/>
</dbReference>
<dbReference type="CDD" id="cd00082">
    <property type="entry name" value="HisKA"/>
    <property type="match status" value="1"/>
</dbReference>
<keyword evidence="10" id="KW-0067">ATP-binding</keyword>
<dbReference type="SUPFAM" id="SSF47384">
    <property type="entry name" value="Homodimeric domain of signal transducing histidine kinase"/>
    <property type="match status" value="1"/>
</dbReference>
<sequence length="964" mass="100072">MAPAPRNPWPATAAGAMAAALPALGLGLAGIEGPWIAVAGGLVLLGLGAALAALGAGRRTAHLLDAALARAATAEHERNQLQRDLQRHDKLEQQLMQAKQAAEAAALAKGEFLATMSHEIRTPLNGIIPMLDLIGHGTLAPDQRDMLHTAHESSLQLLRIVDDILDYSKLEANRLELEITTFNLREPLDAMLQLMRRPAEDKGLRLELDLDPNVRLPVRGDPVRLRQVLGNLVGNAVKFTERGGITLVVRRLGETPVQHLLRFEVRDTGIGIDADSQARLFRAFSQADASTTRLYGGTGLGLAICKRIVDLMGGRIGVESEPGRGSTFWFEIPLLKVVGDLQRDPLAGGEMQRVLVVSPDQRLRQRMALLLPSWGFAVDAVETPQEALERLRGDTLPRQPRGAWSMVLADHDGLRHTARALHRALTRTPSYSGIRLLWLYSEDEVAAELRQSAGVLPRLAPDAELRAALQGEGTPAEAPAAADPDPASVASAPAGPLAAPAIPAPAVPATPSTTAQAMPTTFPASTGPAIAGTAEPLPRAAAPAAPAASAAPVAPAVPAAPVAPPAPTAPATPGAAPRAGTPLTGGRAPRLLLVEDNPVNLLVAQKLLSVLGYTCDTATNGELALQRLSAGEYDMVFMDCQMPVLDGYTATRRWREHEASRGGRRLPIVAMTANVMAGDRQRCLDAGMDDYLSKPVAREQLEACLQRWLQQAAAAAAAAQARAATPAAPPAPAAAVAAAAPVPAPHAAAVPPHPPATAAIPPAAVSAIPAHAGAAPAAPRAPATQPAPAIPAAPLPVAAPAPAAVPSQPTPQVAAPPLPHATAATAPMAQHAPPPEPEAPAVVLDIEMLDELRQIAGDDAAAIVSLFLEDAPRLVRQLEQASIAPDLDAMGEAAHALKSSSANIGALALSAVARRIENGARSGTLERPAVTTALLIAEFARARSALQAWLASVGAGQSSSLLSR</sequence>
<feature type="coiled-coil region" evidence="19">
    <location>
        <begin position="64"/>
        <end position="108"/>
    </location>
</feature>
<keyword evidence="8" id="KW-0547">Nucleotide-binding</keyword>
<dbReference type="CDD" id="cd16922">
    <property type="entry name" value="HATPase_EvgS-ArcB-TorS-like"/>
    <property type="match status" value="1"/>
</dbReference>
<dbReference type="Gene3D" id="1.10.287.130">
    <property type="match status" value="1"/>
</dbReference>
<evidence type="ECO:0000256" key="7">
    <source>
        <dbReference type="ARBA" id="ARBA00022692"/>
    </source>
</evidence>
<evidence type="ECO:0000256" key="18">
    <source>
        <dbReference type="PROSITE-ProRule" id="PRU00169"/>
    </source>
</evidence>
<dbReference type="eggNOG" id="COG0784">
    <property type="taxonomic scope" value="Bacteria"/>
</dbReference>
<evidence type="ECO:0000256" key="8">
    <source>
        <dbReference type="ARBA" id="ARBA00022741"/>
    </source>
</evidence>
<dbReference type="SUPFAM" id="SSF55874">
    <property type="entry name" value="ATPase domain of HSP90 chaperone/DNA topoisomerase II/histidine kinase"/>
    <property type="match status" value="1"/>
</dbReference>
<dbReference type="PROSITE" id="PS50894">
    <property type="entry name" value="HPT"/>
    <property type="match status" value="1"/>
</dbReference>
<evidence type="ECO:0000256" key="2">
    <source>
        <dbReference type="ARBA" id="ARBA00004429"/>
    </source>
</evidence>
<evidence type="ECO:0000313" key="26">
    <source>
        <dbReference type="Proteomes" id="UP000008632"/>
    </source>
</evidence>
<dbReference type="STRING" id="743721.Psesu_0386"/>
<keyword evidence="12" id="KW-0902">Two-component regulatory system</keyword>
<dbReference type="CDD" id="cd17546">
    <property type="entry name" value="REC_hyHK_CKI1_RcsC-like"/>
    <property type="match status" value="1"/>
</dbReference>
<evidence type="ECO:0000256" key="11">
    <source>
        <dbReference type="ARBA" id="ARBA00022989"/>
    </source>
</evidence>
<dbReference type="PANTHER" id="PTHR45339:SF1">
    <property type="entry name" value="HYBRID SIGNAL TRANSDUCTION HISTIDINE KINASE J"/>
    <property type="match status" value="1"/>
</dbReference>
<dbReference type="Pfam" id="PF02518">
    <property type="entry name" value="HATPase_c"/>
    <property type="match status" value="1"/>
</dbReference>
<dbReference type="InterPro" id="IPR005467">
    <property type="entry name" value="His_kinase_dom"/>
</dbReference>
<evidence type="ECO:0000256" key="1">
    <source>
        <dbReference type="ARBA" id="ARBA00000085"/>
    </source>
</evidence>
<evidence type="ECO:0000256" key="4">
    <source>
        <dbReference type="ARBA" id="ARBA00022475"/>
    </source>
</evidence>
<feature type="compositionally biased region" description="Low complexity" evidence="20">
    <location>
        <begin position="571"/>
        <end position="582"/>
    </location>
</feature>
<dbReference type="SMART" id="SM00448">
    <property type="entry name" value="REC"/>
    <property type="match status" value="1"/>
</dbReference>
<evidence type="ECO:0000313" key="25">
    <source>
        <dbReference type="EMBL" id="ADV26246.1"/>
    </source>
</evidence>
<feature type="region of interest" description="Disordered" evidence="20">
    <location>
        <begin position="470"/>
        <end position="533"/>
    </location>
</feature>
<evidence type="ECO:0000256" key="10">
    <source>
        <dbReference type="ARBA" id="ARBA00022840"/>
    </source>
</evidence>
<feature type="domain" description="Response regulatory" evidence="23">
    <location>
        <begin position="590"/>
        <end position="709"/>
    </location>
</feature>
<feature type="region of interest" description="Disordered" evidence="20">
    <location>
        <begin position="557"/>
        <end position="583"/>
    </location>
</feature>
<dbReference type="Gene3D" id="3.30.565.10">
    <property type="entry name" value="Histidine kinase-like ATPase, C-terminal domain"/>
    <property type="match status" value="1"/>
</dbReference>
<evidence type="ECO:0000256" key="5">
    <source>
        <dbReference type="ARBA" id="ARBA00022553"/>
    </source>
</evidence>
<keyword evidence="14 21" id="KW-0472">Membrane</keyword>
<feature type="modified residue" description="Phosphohistidine" evidence="17">
    <location>
        <position position="895"/>
    </location>
</feature>
<evidence type="ECO:0000256" key="6">
    <source>
        <dbReference type="ARBA" id="ARBA00022679"/>
    </source>
</evidence>
<feature type="compositionally biased region" description="Pro residues" evidence="20">
    <location>
        <begin position="561"/>
        <end position="570"/>
    </location>
</feature>
<keyword evidence="4" id="KW-1003">Cell membrane</keyword>
<keyword evidence="26" id="KW-1185">Reference proteome</keyword>
<dbReference type="InterPro" id="IPR011006">
    <property type="entry name" value="CheY-like_superfamily"/>
</dbReference>
<reference evidence="25 26" key="1">
    <citation type="submission" date="2011-01" db="EMBL/GenBank/DDBJ databases">
        <title>Complete sequence of Pseudoxanthomonas suwonensis 11-1.</title>
        <authorList>
            <consortium name="US DOE Joint Genome Institute"/>
            <person name="Lucas S."/>
            <person name="Copeland A."/>
            <person name="Lapidus A."/>
            <person name="Cheng J.-F."/>
            <person name="Goodwin L."/>
            <person name="Pitluck S."/>
            <person name="Teshima H."/>
            <person name="Detter J.C."/>
            <person name="Han C."/>
            <person name="Tapia R."/>
            <person name="Land M."/>
            <person name="Hauser L."/>
            <person name="Kyrpides N."/>
            <person name="Ivanova N."/>
            <person name="Ovchinnikova G."/>
            <person name="Siebers A.K."/>
            <person name="Allgaier M."/>
            <person name="Thelen M.P."/>
            <person name="Hugenholtz P."/>
            <person name="Gladden J."/>
            <person name="Woyke T."/>
        </authorList>
    </citation>
    <scope>NUCLEOTIDE SEQUENCE [LARGE SCALE GENOMIC DNA]</scope>
    <source>
        <strain evidence="26">11-1</strain>
    </source>
</reference>
<dbReference type="InterPro" id="IPR036097">
    <property type="entry name" value="HisK_dim/P_sf"/>
</dbReference>
<keyword evidence="5 18" id="KW-0597">Phosphoprotein</keyword>
<dbReference type="eggNOG" id="COG4251">
    <property type="taxonomic scope" value="Bacteria"/>
</dbReference>
<evidence type="ECO:0000256" key="9">
    <source>
        <dbReference type="ARBA" id="ARBA00022777"/>
    </source>
</evidence>
<feature type="domain" description="HPt" evidence="24">
    <location>
        <begin position="856"/>
        <end position="949"/>
    </location>
</feature>
<keyword evidence="7 21" id="KW-0812">Transmembrane</keyword>
<feature type="modified residue" description="4-aspartylphosphate" evidence="18">
    <location>
        <position position="639"/>
    </location>
</feature>
<dbReference type="InterPro" id="IPR004358">
    <property type="entry name" value="Sig_transdc_His_kin-like_C"/>
</dbReference>
<evidence type="ECO:0000256" key="21">
    <source>
        <dbReference type="SAM" id="Phobius"/>
    </source>
</evidence>
<evidence type="ECO:0000256" key="17">
    <source>
        <dbReference type="PROSITE-ProRule" id="PRU00110"/>
    </source>
</evidence>
<evidence type="ECO:0000256" key="19">
    <source>
        <dbReference type="SAM" id="Coils"/>
    </source>
</evidence>
<dbReference type="PROSITE" id="PS50109">
    <property type="entry name" value="HIS_KIN"/>
    <property type="match status" value="1"/>
</dbReference>
<evidence type="ECO:0000259" key="22">
    <source>
        <dbReference type="PROSITE" id="PS50109"/>
    </source>
</evidence>
<feature type="domain" description="Response regulatory" evidence="23">
    <location>
        <begin position="353"/>
        <end position="473"/>
    </location>
</feature>
<protein>
    <recommendedName>
        <fullName evidence="16">Sensory/regulatory protein RpfC</fullName>
        <ecNumber evidence="3">2.7.13.3</ecNumber>
    </recommendedName>
</protein>
<feature type="transmembrane region" description="Helical" evidence="21">
    <location>
        <begin position="35"/>
        <end position="54"/>
    </location>
</feature>
<dbReference type="EMBL" id="CP002446">
    <property type="protein sequence ID" value="ADV26246.1"/>
    <property type="molecule type" value="Genomic_DNA"/>
</dbReference>
<dbReference type="SUPFAM" id="SSF52172">
    <property type="entry name" value="CheY-like"/>
    <property type="match status" value="2"/>
</dbReference>
<dbReference type="AlphaFoldDB" id="E6WPK2"/>
<dbReference type="InterPro" id="IPR001789">
    <property type="entry name" value="Sig_transdc_resp-reg_receiver"/>
</dbReference>
<keyword evidence="11 21" id="KW-1133">Transmembrane helix</keyword>
<dbReference type="PROSITE" id="PS50110">
    <property type="entry name" value="RESPONSE_REGULATORY"/>
    <property type="match status" value="2"/>
</dbReference>
<dbReference type="InterPro" id="IPR003661">
    <property type="entry name" value="HisK_dim/P_dom"/>
</dbReference>
<dbReference type="Proteomes" id="UP000008632">
    <property type="component" value="Chromosome"/>
</dbReference>
<evidence type="ECO:0000259" key="24">
    <source>
        <dbReference type="PROSITE" id="PS50894"/>
    </source>
</evidence>
<evidence type="ECO:0000256" key="20">
    <source>
        <dbReference type="SAM" id="MobiDB-lite"/>
    </source>
</evidence>
<dbReference type="Pfam" id="PF00512">
    <property type="entry name" value="HisKA"/>
    <property type="match status" value="1"/>
</dbReference>
<dbReference type="SUPFAM" id="SSF47226">
    <property type="entry name" value="Histidine-containing phosphotransfer domain, HPT domain"/>
    <property type="match status" value="1"/>
</dbReference>
<evidence type="ECO:0000256" key="13">
    <source>
        <dbReference type="ARBA" id="ARBA00023026"/>
    </source>
</evidence>
<feature type="compositionally biased region" description="Low complexity" evidence="20">
    <location>
        <begin position="475"/>
        <end position="501"/>
    </location>
</feature>
<dbReference type="InterPro" id="IPR036641">
    <property type="entry name" value="HPT_dom_sf"/>
</dbReference>
<comment type="subcellular location">
    <subcellularLocation>
        <location evidence="2">Cell inner membrane</location>
        <topology evidence="2">Multi-pass membrane protein</topology>
    </subcellularLocation>
</comment>
<name>E6WPK2_PSEUU</name>
<dbReference type="KEGG" id="psu:Psesu_0386"/>
<keyword evidence="19" id="KW-0175">Coiled coil</keyword>
<keyword evidence="6" id="KW-0808">Transferase</keyword>
<evidence type="ECO:0000256" key="3">
    <source>
        <dbReference type="ARBA" id="ARBA00012438"/>
    </source>
</evidence>
<dbReference type="PANTHER" id="PTHR45339">
    <property type="entry name" value="HYBRID SIGNAL TRANSDUCTION HISTIDINE KINASE J"/>
    <property type="match status" value="1"/>
</dbReference>
<keyword evidence="9 25" id="KW-0418">Kinase</keyword>
<dbReference type="GO" id="GO:0005524">
    <property type="term" value="F:ATP binding"/>
    <property type="evidence" value="ECO:0007669"/>
    <property type="project" value="UniProtKB-KW"/>
</dbReference>
<dbReference type="SMART" id="SM00387">
    <property type="entry name" value="HATPase_c"/>
    <property type="match status" value="1"/>
</dbReference>
<dbReference type="HOGENOM" id="CLU_000445_104_15_6"/>
<dbReference type="FunFam" id="1.10.287.130:FF:000002">
    <property type="entry name" value="Two-component osmosensing histidine kinase"/>
    <property type="match status" value="1"/>
</dbReference>